<sequence>MYNFSKLTNRKETDSLKWDVAKHELPMWVADMDFETAPEIVEAIEKRVSHKIFGYNIVPDEYFQSIQYWWQTRHQYNMEKEWMMFCTGVVPAISSIVRKLTTVGENVLIQSPVYNIFYNSILNNGRCVLSSDLVYDGYEYNIDFDDLEKKLAMPQTTLMILCNPHNPIGKIWSQETLQRIGDLAAQYHVVVVSDEIHCDIVTPGKEYVPFASVSQTNLMNSITCIAPTKTFNLAGLQTSCIVVPNAILRHKVNRAINTDEVAEPNSFAITASITAFEKGGKWLEELKSYIESNKQMAHAYIKTYLPELHVTPSEATYLLWIDCSHVCKNSLELVEFIRSTTGLYLSSGEEYGKNAKSFIRMNIACPQERLNDGLKRLRQGIGNYKKGSENYE</sequence>
<evidence type="ECO:0000256" key="4">
    <source>
        <dbReference type="ARBA" id="ARBA00023239"/>
    </source>
</evidence>
<dbReference type="Gene3D" id="3.90.1150.10">
    <property type="entry name" value="Aspartate Aminotransferase, domain 1"/>
    <property type="match status" value="1"/>
</dbReference>
<dbReference type="InterPro" id="IPR015424">
    <property type="entry name" value="PyrdxlP-dep_Trfase"/>
</dbReference>
<dbReference type="GO" id="GO:0030170">
    <property type="term" value="F:pyridoxal phosphate binding"/>
    <property type="evidence" value="ECO:0007669"/>
    <property type="project" value="InterPro"/>
</dbReference>
<evidence type="ECO:0000256" key="1">
    <source>
        <dbReference type="ARBA" id="ARBA00001933"/>
    </source>
</evidence>
<dbReference type="GeneID" id="78228699"/>
<evidence type="ECO:0000313" key="7">
    <source>
        <dbReference type="EMBL" id="EFW05927.1"/>
    </source>
</evidence>
<dbReference type="InterPro" id="IPR004839">
    <property type="entry name" value="Aminotransferase_I/II_large"/>
</dbReference>
<evidence type="ECO:0000256" key="3">
    <source>
        <dbReference type="ARBA" id="ARBA00022898"/>
    </source>
</evidence>
<dbReference type="Gene3D" id="3.40.640.10">
    <property type="entry name" value="Type I PLP-dependent aspartate aminotransferase-like (Major domain)"/>
    <property type="match status" value="1"/>
</dbReference>
<dbReference type="EC" id="4.4.1.13" evidence="2"/>
<feature type="domain" description="Aminotransferase class I/classII large" evidence="6">
    <location>
        <begin position="31"/>
        <end position="377"/>
    </location>
</feature>
<dbReference type="SUPFAM" id="SSF53383">
    <property type="entry name" value="PLP-dependent transferases"/>
    <property type="match status" value="1"/>
</dbReference>
<dbReference type="GO" id="GO:0047804">
    <property type="term" value="F:cysteine-S-conjugate beta-lyase activity"/>
    <property type="evidence" value="ECO:0007669"/>
    <property type="project" value="UniProtKB-EC"/>
</dbReference>
<keyword evidence="7" id="KW-0808">Transferase</keyword>
<dbReference type="InterPro" id="IPR015421">
    <property type="entry name" value="PyrdxlP-dep_Trfase_major"/>
</dbReference>
<dbReference type="GO" id="GO:0008483">
    <property type="term" value="F:transaminase activity"/>
    <property type="evidence" value="ECO:0007669"/>
    <property type="project" value="UniProtKB-KW"/>
</dbReference>
<evidence type="ECO:0000313" key="8">
    <source>
        <dbReference type="Proteomes" id="UP000003157"/>
    </source>
</evidence>
<dbReference type="PANTHER" id="PTHR43525:SF1">
    <property type="entry name" value="PROTEIN MALY"/>
    <property type="match status" value="1"/>
</dbReference>
<dbReference type="PANTHER" id="PTHR43525">
    <property type="entry name" value="PROTEIN MALY"/>
    <property type="match status" value="1"/>
</dbReference>
<organism evidence="7 8">
    <name type="scientific">Coprobacillus cateniformis</name>
    <dbReference type="NCBI Taxonomy" id="100884"/>
    <lineage>
        <taxon>Bacteria</taxon>
        <taxon>Bacillati</taxon>
        <taxon>Bacillota</taxon>
        <taxon>Erysipelotrichia</taxon>
        <taxon>Erysipelotrichales</taxon>
        <taxon>Coprobacillaceae</taxon>
        <taxon>Coprobacillus</taxon>
    </lineage>
</organism>
<dbReference type="HOGENOM" id="CLU_017584_15_0_9"/>
<proteinExistence type="inferred from homology"/>
<dbReference type="eggNOG" id="COG1168">
    <property type="taxonomic scope" value="Bacteria"/>
</dbReference>
<comment type="caution">
    <text evidence="7">The sequence shown here is derived from an EMBL/GenBank/DDBJ whole genome shotgun (WGS) entry which is preliminary data.</text>
</comment>
<evidence type="ECO:0000256" key="2">
    <source>
        <dbReference type="ARBA" id="ARBA00012224"/>
    </source>
</evidence>
<dbReference type="EMBL" id="ADKX01000012">
    <property type="protein sequence ID" value="EFW05927.1"/>
    <property type="molecule type" value="Genomic_DNA"/>
</dbReference>
<dbReference type="RefSeq" id="WP_008788010.1">
    <property type="nucleotide sequence ID" value="NZ_AKCB01000001.1"/>
</dbReference>
<dbReference type="Proteomes" id="UP000003157">
    <property type="component" value="Unassembled WGS sequence"/>
</dbReference>
<protein>
    <recommendedName>
        <fullName evidence="2">cysteine-S-conjugate beta-lyase</fullName>
        <ecNumber evidence="2">4.4.1.13</ecNumber>
    </recommendedName>
</protein>
<keyword evidence="8" id="KW-1185">Reference proteome</keyword>
<dbReference type="NCBIfam" id="TIGR04350">
    <property type="entry name" value="C_S_lyase_PatB"/>
    <property type="match status" value="1"/>
</dbReference>
<keyword evidence="7" id="KW-0032">Aminotransferase</keyword>
<dbReference type="CDD" id="cd00609">
    <property type="entry name" value="AAT_like"/>
    <property type="match status" value="1"/>
</dbReference>
<comment type="similarity">
    <text evidence="5">Belongs to the class-II pyridoxal-phosphate-dependent aminotransferase family. MalY/PatB cystathionine beta-lyase subfamily.</text>
</comment>
<reference evidence="7 8" key="1">
    <citation type="submission" date="2010-12" db="EMBL/GenBank/DDBJ databases">
        <title>The Genome Sequence of Coprobacillus sp. strain 29_1.</title>
        <authorList>
            <consortium name="The Broad Institute Genome Sequencing Platform"/>
            <person name="Earl A."/>
            <person name="Ward D."/>
            <person name="Feldgarden M."/>
            <person name="Gevers D."/>
            <person name="Daigneault M."/>
            <person name="Sibley C.D."/>
            <person name="White A."/>
            <person name="Strauss J."/>
            <person name="Allen-Vercoe E."/>
            <person name="Young S.K."/>
            <person name="Zeng Q."/>
            <person name="Gargeya S."/>
            <person name="Fitzgerald M."/>
            <person name="Haas B."/>
            <person name="Abouelleil A."/>
            <person name="Alvarado L."/>
            <person name="Arachchi H.M."/>
            <person name="Berlin A."/>
            <person name="Brown A."/>
            <person name="Chapman S.B."/>
            <person name="Chen Z."/>
            <person name="Dunbar C."/>
            <person name="Freedman E."/>
            <person name="Gearin G."/>
            <person name="Gellesch M."/>
            <person name="Goldberg J."/>
            <person name="Griggs A."/>
            <person name="Gujja S."/>
            <person name="Heilman E."/>
            <person name="Heiman D."/>
            <person name="Howarth C."/>
            <person name="Larson L."/>
            <person name="Lui A."/>
            <person name="MacDonald P.J.P."/>
            <person name="Mehta T."/>
            <person name="Montmayeur A."/>
            <person name="Murphy C."/>
            <person name="Neiman D."/>
            <person name="Pearson M."/>
            <person name="Priest M."/>
            <person name="Roberts A."/>
            <person name="Saif S."/>
            <person name="Shea T."/>
            <person name="Shenoy N."/>
            <person name="Sisk P."/>
            <person name="Stolte C."/>
            <person name="Sykes S."/>
            <person name="White J."/>
            <person name="Yandava C."/>
            <person name="Nusbaum C."/>
            <person name="Birren B."/>
        </authorList>
    </citation>
    <scope>NUCLEOTIDE SEQUENCE [LARGE SCALE GENOMIC DNA]</scope>
    <source>
        <strain evidence="7 8">29_1</strain>
    </source>
</reference>
<comment type="cofactor">
    <cofactor evidence="1">
        <name>pyridoxal 5'-phosphate</name>
        <dbReference type="ChEBI" id="CHEBI:597326"/>
    </cofactor>
</comment>
<keyword evidence="4" id="KW-0456">Lyase</keyword>
<dbReference type="STRING" id="100884.GCA_000269565_00809"/>
<evidence type="ECO:0000256" key="5">
    <source>
        <dbReference type="ARBA" id="ARBA00037974"/>
    </source>
</evidence>
<dbReference type="InterPro" id="IPR015422">
    <property type="entry name" value="PyrdxlP-dep_Trfase_small"/>
</dbReference>
<dbReference type="InterPro" id="IPR027619">
    <property type="entry name" value="C-S_lyase_PatB-like"/>
</dbReference>
<dbReference type="AlphaFoldDB" id="E7G806"/>
<gene>
    <name evidence="7" type="ORF">HMPREF9488_00894</name>
</gene>
<dbReference type="Pfam" id="PF00155">
    <property type="entry name" value="Aminotran_1_2"/>
    <property type="match status" value="1"/>
</dbReference>
<keyword evidence="3" id="KW-0663">Pyridoxal phosphate</keyword>
<name>E7G806_9FIRM</name>
<dbReference type="InterPro" id="IPR051798">
    <property type="entry name" value="Class-II_PLP-Dep_Aminotrans"/>
</dbReference>
<accession>E7G806</accession>
<evidence type="ECO:0000259" key="6">
    <source>
        <dbReference type="Pfam" id="PF00155"/>
    </source>
</evidence>